<sequence>MRLFKPYVNLTKSESTGIYTMNAVVALPKGYALSSLSQSEIKKNGKKLWAVTAKVITNGSESNAMAEFSVPLEQGPTKEVKSTSMVIVESSALRNPVEDNSTEVDYEDAESTLP</sequence>
<evidence type="ECO:0000256" key="1">
    <source>
        <dbReference type="SAM" id="MobiDB-lite"/>
    </source>
</evidence>
<protein>
    <submittedName>
        <fullName evidence="2">Uncharacterized protein</fullName>
    </submittedName>
</protein>
<gene>
    <name evidence="2" type="ORF">DLK05_11935</name>
</gene>
<feature type="compositionally biased region" description="Acidic residues" evidence="1">
    <location>
        <begin position="100"/>
        <end position="114"/>
    </location>
</feature>
<evidence type="ECO:0000313" key="2">
    <source>
        <dbReference type="EMBL" id="RUT77635.1"/>
    </source>
</evidence>
<accession>A0A434AT94</accession>
<reference evidence="2 3" key="1">
    <citation type="submission" date="2018-11" db="EMBL/GenBank/DDBJ databases">
        <title>Parancylomarina longa gen. nov., sp. nov., isolated from sediments of southern Okinawa.</title>
        <authorList>
            <person name="Fu T."/>
        </authorList>
    </citation>
    <scope>NUCLEOTIDE SEQUENCE [LARGE SCALE GENOMIC DNA]</scope>
    <source>
        <strain evidence="2 3">T3-2 S1-C</strain>
    </source>
</reference>
<dbReference type="OrthoDB" id="1120362at2"/>
<proteinExistence type="predicted"/>
<dbReference type="Proteomes" id="UP000282985">
    <property type="component" value="Unassembled WGS sequence"/>
</dbReference>
<name>A0A434AT94_9BACT</name>
<feature type="region of interest" description="Disordered" evidence="1">
    <location>
        <begin position="91"/>
        <end position="114"/>
    </location>
</feature>
<dbReference type="EMBL" id="RJJX01000017">
    <property type="protein sequence ID" value="RUT77635.1"/>
    <property type="molecule type" value="Genomic_DNA"/>
</dbReference>
<comment type="caution">
    <text evidence="2">The sequence shown here is derived from an EMBL/GenBank/DDBJ whole genome shotgun (WGS) entry which is preliminary data.</text>
</comment>
<evidence type="ECO:0000313" key="3">
    <source>
        <dbReference type="Proteomes" id="UP000282985"/>
    </source>
</evidence>
<keyword evidence="3" id="KW-1185">Reference proteome</keyword>
<dbReference type="AlphaFoldDB" id="A0A434AT94"/>
<organism evidence="2 3">
    <name type="scientific">Ancylomarina longa</name>
    <dbReference type="NCBI Taxonomy" id="2487017"/>
    <lineage>
        <taxon>Bacteria</taxon>
        <taxon>Pseudomonadati</taxon>
        <taxon>Bacteroidota</taxon>
        <taxon>Bacteroidia</taxon>
        <taxon>Marinilabiliales</taxon>
        <taxon>Marinifilaceae</taxon>
        <taxon>Ancylomarina</taxon>
    </lineage>
</organism>
<dbReference type="RefSeq" id="WP_127344201.1">
    <property type="nucleotide sequence ID" value="NZ_RJJX01000017.1"/>
</dbReference>